<organism evidence="2 3">
    <name type="scientific">Paramagnetospirillum magneticum (strain ATCC 700264 / AMB-1)</name>
    <name type="common">Magnetospirillum magneticum</name>
    <dbReference type="NCBI Taxonomy" id="342108"/>
    <lineage>
        <taxon>Bacteria</taxon>
        <taxon>Pseudomonadati</taxon>
        <taxon>Pseudomonadota</taxon>
        <taxon>Alphaproteobacteria</taxon>
        <taxon>Rhodospirillales</taxon>
        <taxon>Magnetospirillaceae</taxon>
        <taxon>Paramagnetospirillum</taxon>
    </lineage>
</organism>
<dbReference type="HOGENOM" id="CLU_136788_0_1_5"/>
<gene>
    <name evidence="2" type="ordered locus">amb4376</name>
</gene>
<keyword evidence="1" id="KW-0812">Transmembrane</keyword>
<sequence length="108" mass="12274">MPSQVPPMDFILEPLIRVILIALDLYMYIVIASVIASWLVAFGVINTYNSTVRTILDVIYRLTEPALRPIRRMMPDLGSVDLSPIVLWLIILFVEMLLGKALRLVMMS</sequence>
<reference evidence="2 3" key="1">
    <citation type="journal article" date="2005" name="DNA Res.">
        <title>Complete genome sequence of the facultative anaerobic magnetotactic bacterium Magnetospirillum sp. strain AMB-1.</title>
        <authorList>
            <person name="Matsunaga T."/>
            <person name="Okamura Y."/>
            <person name="Fukuda Y."/>
            <person name="Wahyudi A.T."/>
            <person name="Murase Y."/>
            <person name="Takeyama H."/>
        </authorList>
    </citation>
    <scope>NUCLEOTIDE SEQUENCE [LARGE SCALE GENOMIC DNA]</scope>
    <source>
        <strain evidence="3">ATCC 700264 / AMB-1</strain>
    </source>
</reference>
<proteinExistence type="predicted"/>
<keyword evidence="1" id="KW-0472">Membrane</keyword>
<name>Q2VYZ5_PARM1</name>
<dbReference type="InterPro" id="IPR003425">
    <property type="entry name" value="CCB3/YggT"/>
</dbReference>
<feature type="transmembrane region" description="Helical" evidence="1">
    <location>
        <begin position="82"/>
        <end position="102"/>
    </location>
</feature>
<dbReference type="EMBL" id="AP007255">
    <property type="protein sequence ID" value="BAE53180.1"/>
    <property type="molecule type" value="Genomic_DNA"/>
</dbReference>
<accession>Q2VYZ5</accession>
<dbReference type="Proteomes" id="UP000007058">
    <property type="component" value="Chromosome"/>
</dbReference>
<evidence type="ECO:0000313" key="2">
    <source>
        <dbReference type="EMBL" id="BAE53180.1"/>
    </source>
</evidence>
<dbReference type="STRING" id="342108.amb4376"/>
<evidence type="ECO:0000313" key="3">
    <source>
        <dbReference type="Proteomes" id="UP000007058"/>
    </source>
</evidence>
<evidence type="ECO:0000256" key="1">
    <source>
        <dbReference type="SAM" id="Phobius"/>
    </source>
</evidence>
<protein>
    <submittedName>
        <fullName evidence="2">Predicted integral membrane protein</fullName>
    </submittedName>
</protein>
<dbReference type="Pfam" id="PF02325">
    <property type="entry name" value="CCB3_YggT"/>
    <property type="match status" value="1"/>
</dbReference>
<dbReference type="KEGG" id="mag:amb4376"/>
<keyword evidence="1" id="KW-1133">Transmembrane helix</keyword>
<dbReference type="AlphaFoldDB" id="Q2VYZ5"/>
<keyword evidence="3" id="KW-1185">Reference proteome</keyword>
<dbReference type="GO" id="GO:0016020">
    <property type="term" value="C:membrane"/>
    <property type="evidence" value="ECO:0007669"/>
    <property type="project" value="InterPro"/>
</dbReference>
<feature type="transmembrane region" description="Helical" evidence="1">
    <location>
        <begin position="25"/>
        <end position="45"/>
    </location>
</feature>